<gene>
    <name evidence="9" type="ORF">GUC01_23215</name>
</gene>
<dbReference type="Proteomes" id="UP000475070">
    <property type="component" value="Unassembled WGS sequence"/>
</dbReference>
<reference evidence="9 10" key="1">
    <citation type="journal article" date="2019" name="Nat. Med.">
        <title>A library of human gut bacterial isolates paired with longitudinal multiomics data enables mechanistic microbiome research.</title>
        <authorList>
            <person name="Poyet M."/>
            <person name="Groussin M."/>
            <person name="Gibbons S.M."/>
            <person name="Avila-Pacheco J."/>
            <person name="Jiang X."/>
            <person name="Kearney S.M."/>
            <person name="Perrotta A.R."/>
            <person name="Berdy B."/>
            <person name="Zhao S."/>
            <person name="Lieberman T.D."/>
            <person name="Swanson P.K."/>
            <person name="Smith M."/>
            <person name="Roesemann S."/>
            <person name="Alexander J.E."/>
            <person name="Rich S.A."/>
            <person name="Livny J."/>
            <person name="Vlamakis H."/>
            <person name="Clish C."/>
            <person name="Bullock K."/>
            <person name="Deik A."/>
            <person name="Scott J."/>
            <person name="Pierce K.A."/>
            <person name="Xavier R.J."/>
            <person name="Alm E.J."/>
        </authorList>
    </citation>
    <scope>NUCLEOTIDE SEQUENCE [LARGE SCALE GENOMIC DNA]</scope>
    <source>
        <strain evidence="9 10">BIOML-A112</strain>
    </source>
</reference>
<dbReference type="InterPro" id="IPR049327">
    <property type="entry name" value="TibC/BAHTCr-like_N"/>
</dbReference>
<dbReference type="Pfam" id="PF21129">
    <property type="entry name" value="TibC_1st"/>
    <property type="match status" value="1"/>
</dbReference>
<comment type="similarity">
    <text evidence="6">Belongs to the glycosyltransferase 9 family.</text>
</comment>
<evidence type="ECO:0000313" key="10">
    <source>
        <dbReference type="Proteomes" id="UP000475070"/>
    </source>
</evidence>
<keyword evidence="4" id="KW-0479">Metal-binding</keyword>
<dbReference type="InterPro" id="IPR030929">
    <property type="entry name" value="Aah/TibC-like"/>
</dbReference>
<dbReference type="EMBL" id="WXKQ01000030">
    <property type="protein sequence ID" value="NAG21892.1"/>
    <property type="molecule type" value="Genomic_DNA"/>
</dbReference>
<dbReference type="SUPFAM" id="SSF53756">
    <property type="entry name" value="UDP-Glycosyltransferase/glycogen phosphorylase"/>
    <property type="match status" value="1"/>
</dbReference>
<keyword evidence="5" id="KW-0408">Iron</keyword>
<evidence type="ECO:0000256" key="2">
    <source>
        <dbReference type="ARBA" id="ARBA00022676"/>
    </source>
</evidence>
<dbReference type="GO" id="GO:0016757">
    <property type="term" value="F:glycosyltransferase activity"/>
    <property type="evidence" value="ECO:0007669"/>
    <property type="project" value="UniProtKB-KW"/>
</dbReference>
<evidence type="ECO:0000313" key="9">
    <source>
        <dbReference type="EMBL" id="NAG21892.1"/>
    </source>
</evidence>
<dbReference type="Gene3D" id="3.40.50.2000">
    <property type="entry name" value="Glycogen Phosphorylase B"/>
    <property type="match status" value="1"/>
</dbReference>
<evidence type="ECO:0000256" key="5">
    <source>
        <dbReference type="ARBA" id="ARBA00023004"/>
    </source>
</evidence>
<proteinExistence type="inferred from homology"/>
<keyword evidence="3 9" id="KW-0808">Transferase</keyword>
<comment type="cofactor">
    <cofactor evidence="1">
        <name>Fe(3+)</name>
        <dbReference type="ChEBI" id="CHEBI:29034"/>
    </cofactor>
</comment>
<evidence type="ECO:0000256" key="1">
    <source>
        <dbReference type="ARBA" id="ARBA00001965"/>
    </source>
</evidence>
<dbReference type="CDD" id="cd03789">
    <property type="entry name" value="GT9_LPS_heptosyltransferase"/>
    <property type="match status" value="1"/>
</dbReference>
<dbReference type="RefSeq" id="WP_024227651.1">
    <property type="nucleotide sequence ID" value="NZ_CAKOBZ010000091.1"/>
</dbReference>
<organism evidence="9 10">
    <name type="scientific">Escherichia coli</name>
    <dbReference type="NCBI Taxonomy" id="562"/>
    <lineage>
        <taxon>Bacteria</taxon>
        <taxon>Pseudomonadati</taxon>
        <taxon>Pseudomonadota</taxon>
        <taxon>Gammaproteobacteria</taxon>
        <taxon>Enterobacterales</taxon>
        <taxon>Enterobacteriaceae</taxon>
        <taxon>Escherichia</taxon>
    </lineage>
</organism>
<evidence type="ECO:0000256" key="6">
    <source>
        <dbReference type="ARBA" id="ARBA00043995"/>
    </source>
</evidence>
<comment type="subunit">
    <text evidence="7">Homododecamer composed of 6 homodimers forming a ring.</text>
</comment>
<evidence type="ECO:0000256" key="4">
    <source>
        <dbReference type="ARBA" id="ARBA00022723"/>
    </source>
</evidence>
<name>A0A6D0V1K4_ECOLX</name>
<dbReference type="Pfam" id="PF01075">
    <property type="entry name" value="Glyco_transf_9"/>
    <property type="match status" value="1"/>
</dbReference>
<dbReference type="NCBIfam" id="TIGR04414">
    <property type="entry name" value="hepto_Aah_TibC"/>
    <property type="match status" value="1"/>
</dbReference>
<protein>
    <submittedName>
        <fullName evidence="9">Autotransporter strand-loop-strand O-heptosyltransferase</fullName>
    </submittedName>
</protein>
<feature type="domain" description="Autotransproter heptosyltransferase TibC/BAHTCr-like N-terminal" evidence="8">
    <location>
        <begin position="20"/>
        <end position="82"/>
    </location>
</feature>
<sequence length="409" mass="46301">MQKPLATFFISPPEIPTQHGPDNILYDFNDGARVLLPEGKWHVRLLDADSGNILFCCDINNGWVASSKKYFVRFRIQVFRQGEDTPLLDETLNLTDRDVLISFPTGTLGDLLGWFPYAERFQSLHQCRLECTMAQDIIDLLAPQYPQICFSTPEKPRTTEPYATYRVGLYFGGDTNNQPVDFRQVGFHRSAGYILGVDPREAPVRLNLSAPCTIREPYVCIATQSTCQAKYWNNGTGWSEVVAHLKSLGYRVLCIDREAHYGQGFVWNHIPWGAEDFTGSFPLQERVNLLRHASFFIGLASGLSWLAWATGIPVVLISGFSLPNSEFYTPWRVFNSHGCNGCWDDTSLNFDHKDFLWCPRHKNTDRQFECTRLITGTQVNGVISRLHASLMKQGDKACLTKGTNNEQGL</sequence>
<dbReference type="FunFam" id="3.40.50.2000:FF:000414">
    <property type="entry name" value="Autotransporter strand-loop-strand O-heptosyltransferase"/>
    <property type="match status" value="1"/>
</dbReference>
<dbReference type="InterPro" id="IPR002201">
    <property type="entry name" value="Glyco_trans_9"/>
</dbReference>
<evidence type="ECO:0000256" key="7">
    <source>
        <dbReference type="ARBA" id="ARBA00063001"/>
    </source>
</evidence>
<dbReference type="AlphaFoldDB" id="A0A6D0V1K4"/>
<evidence type="ECO:0000259" key="8">
    <source>
        <dbReference type="Pfam" id="PF21129"/>
    </source>
</evidence>
<evidence type="ECO:0000256" key="3">
    <source>
        <dbReference type="ARBA" id="ARBA00022679"/>
    </source>
</evidence>
<comment type="caution">
    <text evidence="9">The sequence shown here is derived from an EMBL/GenBank/DDBJ whole genome shotgun (WGS) entry which is preliminary data.</text>
</comment>
<dbReference type="GO" id="GO:0046872">
    <property type="term" value="F:metal ion binding"/>
    <property type="evidence" value="ECO:0007669"/>
    <property type="project" value="UniProtKB-KW"/>
</dbReference>
<keyword evidence="2" id="KW-0328">Glycosyltransferase</keyword>
<accession>A0A6D0V1K4</accession>